<dbReference type="RefSeq" id="WP_344999273.1">
    <property type="nucleotide sequence ID" value="NZ_BAABFR010000082.1"/>
</dbReference>
<reference evidence="2" key="1">
    <citation type="journal article" date="2019" name="Int. J. Syst. Evol. Microbiol.">
        <title>The Global Catalogue of Microorganisms (GCM) 10K type strain sequencing project: providing services to taxonomists for standard genome sequencing and annotation.</title>
        <authorList>
            <consortium name="The Broad Institute Genomics Platform"/>
            <consortium name="The Broad Institute Genome Sequencing Center for Infectious Disease"/>
            <person name="Wu L."/>
            <person name="Ma J."/>
        </authorList>
    </citation>
    <scope>NUCLEOTIDE SEQUENCE [LARGE SCALE GENOMIC DNA]</scope>
    <source>
        <strain evidence="2">JCM 17688</strain>
    </source>
</reference>
<organism evidence="1 2">
    <name type="scientific">Tsukamurella soli</name>
    <dbReference type="NCBI Taxonomy" id="644556"/>
    <lineage>
        <taxon>Bacteria</taxon>
        <taxon>Bacillati</taxon>
        <taxon>Actinomycetota</taxon>
        <taxon>Actinomycetes</taxon>
        <taxon>Mycobacteriales</taxon>
        <taxon>Tsukamurellaceae</taxon>
        <taxon>Tsukamurella</taxon>
    </lineage>
</organism>
<gene>
    <name evidence="1" type="ORF">GCM10023147_39610</name>
</gene>
<comment type="caution">
    <text evidence="1">The sequence shown here is derived from an EMBL/GenBank/DDBJ whole genome shotgun (WGS) entry which is preliminary data.</text>
</comment>
<keyword evidence="2" id="KW-1185">Reference proteome</keyword>
<dbReference type="InterPro" id="IPR036894">
    <property type="entry name" value="YbaB-like_sf"/>
</dbReference>
<dbReference type="InterPro" id="IPR004401">
    <property type="entry name" value="YbaB/EbfC"/>
</dbReference>
<proteinExistence type="predicted"/>
<evidence type="ECO:0000313" key="1">
    <source>
        <dbReference type="EMBL" id="GAA4400750.1"/>
    </source>
</evidence>
<dbReference type="Pfam" id="PF02575">
    <property type="entry name" value="YbaB_DNA_bd"/>
    <property type="match status" value="1"/>
</dbReference>
<dbReference type="Gene3D" id="3.30.1310.10">
    <property type="entry name" value="Nucleoid-associated protein YbaB-like domain"/>
    <property type="match status" value="1"/>
</dbReference>
<evidence type="ECO:0008006" key="3">
    <source>
        <dbReference type="Google" id="ProtNLM"/>
    </source>
</evidence>
<protein>
    <recommendedName>
        <fullName evidence="3">YbaB/EbfC DNA-binding family protein</fullName>
    </recommendedName>
</protein>
<dbReference type="EMBL" id="BAABFR010000082">
    <property type="protein sequence ID" value="GAA4400750.1"/>
    <property type="molecule type" value="Genomic_DNA"/>
</dbReference>
<accession>A0ABP8K691</accession>
<evidence type="ECO:0000313" key="2">
    <source>
        <dbReference type="Proteomes" id="UP001500635"/>
    </source>
</evidence>
<name>A0ABP8K691_9ACTN</name>
<dbReference type="Proteomes" id="UP001500635">
    <property type="component" value="Unassembled WGS sequence"/>
</dbReference>
<sequence length="97" mass="10307">MDAAGLLADVERRAAELARVDAEFRDARVTARSRDRLVEVTVDVRGRLVGVALAPAVRRSYPPDALAACLVDLAAQAAASLDGHYRHRAELAVGSGQ</sequence>